<dbReference type="AlphaFoldDB" id="A0A645GZZ9"/>
<reference evidence="1" key="1">
    <citation type="submission" date="2019-08" db="EMBL/GenBank/DDBJ databases">
        <authorList>
            <person name="Kucharzyk K."/>
            <person name="Murdoch R.W."/>
            <person name="Higgins S."/>
            <person name="Loffler F."/>
        </authorList>
    </citation>
    <scope>NUCLEOTIDE SEQUENCE</scope>
</reference>
<evidence type="ECO:0000313" key="1">
    <source>
        <dbReference type="EMBL" id="MPN32367.1"/>
    </source>
</evidence>
<dbReference type="EMBL" id="VSSQ01084341">
    <property type="protein sequence ID" value="MPN32367.1"/>
    <property type="molecule type" value="Genomic_DNA"/>
</dbReference>
<gene>
    <name evidence="1" type="ORF">SDC9_179845</name>
</gene>
<name>A0A645GZZ9_9ZZZZ</name>
<dbReference type="Gene3D" id="3.20.20.410">
    <property type="entry name" value="Protein of unknown function UPF0759"/>
    <property type="match status" value="1"/>
</dbReference>
<organism evidence="1">
    <name type="scientific">bioreactor metagenome</name>
    <dbReference type="NCBI Taxonomy" id="1076179"/>
    <lineage>
        <taxon>unclassified sequences</taxon>
        <taxon>metagenomes</taxon>
        <taxon>ecological metagenomes</taxon>
    </lineage>
</organism>
<dbReference type="SUPFAM" id="SSF117396">
    <property type="entry name" value="TM1631-like"/>
    <property type="match status" value="1"/>
</dbReference>
<accession>A0A645GZZ9</accession>
<proteinExistence type="predicted"/>
<dbReference type="InterPro" id="IPR002763">
    <property type="entry name" value="DUF72"/>
</dbReference>
<dbReference type="InterPro" id="IPR036520">
    <property type="entry name" value="UPF0759_sf"/>
</dbReference>
<dbReference type="Pfam" id="PF01904">
    <property type="entry name" value="DUF72"/>
    <property type="match status" value="1"/>
</dbReference>
<protein>
    <recommendedName>
        <fullName evidence="2">DUF72 domain-containing protein</fullName>
    </recommendedName>
</protein>
<evidence type="ECO:0008006" key="2">
    <source>
        <dbReference type="Google" id="ProtNLM"/>
    </source>
</evidence>
<sequence>MAYVIVDEPQLSWTVPAERLVTATWGSVIRFHGRNAEMWQKKGASVQERFSYLYTNEELTEWKGSIENISQDVAVTFIMFNNCYKDYAVQNALEMQRVLGLRSFVPTAVQKKLDFNDEDK</sequence>
<comment type="caution">
    <text evidence="1">The sequence shown here is derived from an EMBL/GenBank/DDBJ whole genome shotgun (WGS) entry which is preliminary data.</text>
</comment>